<reference evidence="1" key="1">
    <citation type="journal article" date="2018" name="Genome Biol.">
        <title>SKESA: strategic k-mer extension for scrupulous assemblies.</title>
        <authorList>
            <person name="Souvorov A."/>
            <person name="Agarwala R."/>
            <person name="Lipman D.J."/>
        </authorList>
    </citation>
    <scope>NUCLEOTIDE SEQUENCE</scope>
    <source>
        <strain evidence="1">R404</strain>
    </source>
</reference>
<reference evidence="1" key="2">
    <citation type="submission" date="2020-11" db="EMBL/GenBank/DDBJ databases">
        <authorList>
            <consortium name="NCBI Pathogen Detection Project"/>
        </authorList>
    </citation>
    <scope>NUCLEOTIDE SEQUENCE</scope>
    <source>
        <strain evidence="1">R404</strain>
    </source>
</reference>
<evidence type="ECO:0000313" key="2">
    <source>
        <dbReference type="Proteomes" id="UP000856143"/>
    </source>
</evidence>
<dbReference type="EMBL" id="DACSEO010000056">
    <property type="protein sequence ID" value="HAT1683205.1"/>
    <property type="molecule type" value="Genomic_DNA"/>
</dbReference>
<gene>
    <name evidence="1" type="ORF">I8Y21_003930</name>
</gene>
<dbReference type="AlphaFoldDB" id="A0AAN5LA84"/>
<proteinExistence type="predicted"/>
<sequence>MRYDISMLIEAVRKIHDDGMSDDYFETVITFRCETPLNEMDTCDMLSLYFGELYYEESPSDFFVKKGNVFEMSGDMRILSSKFKNELIVRSEMIIPISDSLVEKLKLGKYDPDEEVNFEKKAEEWFGDLFDEKGKLIVHR</sequence>
<comment type="caution">
    <text evidence="1">The sequence shown here is derived from an EMBL/GenBank/DDBJ whole genome shotgun (WGS) entry which is preliminary data.</text>
</comment>
<accession>A0AAN5LA84</accession>
<name>A0AAN5LA84_KLEOX</name>
<protein>
    <submittedName>
        <fullName evidence="1">Uncharacterized protein</fullName>
    </submittedName>
</protein>
<evidence type="ECO:0000313" key="1">
    <source>
        <dbReference type="EMBL" id="HAT1683205.1"/>
    </source>
</evidence>
<organism evidence="1 2">
    <name type="scientific">Klebsiella oxytoca</name>
    <dbReference type="NCBI Taxonomy" id="571"/>
    <lineage>
        <taxon>Bacteria</taxon>
        <taxon>Pseudomonadati</taxon>
        <taxon>Pseudomonadota</taxon>
        <taxon>Gammaproteobacteria</taxon>
        <taxon>Enterobacterales</taxon>
        <taxon>Enterobacteriaceae</taxon>
        <taxon>Klebsiella/Raoultella group</taxon>
        <taxon>Klebsiella</taxon>
    </lineage>
</organism>
<dbReference type="Proteomes" id="UP000856143">
    <property type="component" value="Unassembled WGS sequence"/>
</dbReference>